<evidence type="ECO:0000256" key="1">
    <source>
        <dbReference type="SAM" id="MobiDB-lite"/>
    </source>
</evidence>
<dbReference type="Pfam" id="PF09830">
    <property type="entry name" value="ATP_transf"/>
    <property type="match status" value="1"/>
</dbReference>
<dbReference type="GO" id="GO:0005524">
    <property type="term" value="F:ATP binding"/>
    <property type="evidence" value="ECO:0007669"/>
    <property type="project" value="InterPro"/>
</dbReference>
<dbReference type="SUPFAM" id="SSF54197">
    <property type="entry name" value="HIT-like"/>
    <property type="match status" value="1"/>
</dbReference>
<dbReference type="InterPro" id="IPR019200">
    <property type="entry name" value="ATP_adenylylTrfase_C"/>
</dbReference>
<organism evidence="4">
    <name type="scientific">Pyramimonas obovata</name>
    <dbReference type="NCBI Taxonomy" id="1411642"/>
    <lineage>
        <taxon>Eukaryota</taxon>
        <taxon>Viridiplantae</taxon>
        <taxon>Chlorophyta</taxon>
        <taxon>Pyramimonadophyceae</taxon>
        <taxon>Pyramimonadales</taxon>
        <taxon>Pyramimonadaceae</taxon>
        <taxon>Pyramimonas</taxon>
        <taxon>Pyramimonas incertae sedis</taxon>
    </lineage>
</organism>
<feature type="domain" description="ATP adenylyltransferase C-terminal" evidence="2">
    <location>
        <begin position="276"/>
        <end position="374"/>
    </location>
</feature>
<name>A0A7S0R037_9CHLO</name>
<dbReference type="AlphaFoldDB" id="A0A7S0R037"/>
<dbReference type="InterPro" id="IPR009163">
    <property type="entry name" value="Ap4A_phos1/2"/>
</dbReference>
<sequence>MAPSVLSCVRLPSVVRRTTVAACTSYSPRPTASHSPRVPYRQVQRVHSSNKCGVPSLSVNTRARGPTVSRATTKQDTKMSLWEDVLGAFARAQEVGAAYSIDTKPELIKDETTGVEFVVRVATALKDKPKGPPKDQAGGEAKPKEWRNPFLPYEEDLYVRHLAPHHVLLLNKFNVVENHLLVVTRDFEQQTDPINAADFAAVWEVLGAFPGRGGLAFYNCGDASGHSQPHKHVQLVPLPFDEDRPSSPPPFEAHVLAAAAAAGCEGAPGKLFSAASLPFKHHCCLLGPAEGVTPEKLEEWYTAMLAEVLKSSNSWNLVMTRDWLMMVPRSSERTGDVALNALGFAGTLLVRSKAELEQVREVGPMQILSQVGVPP</sequence>
<feature type="region of interest" description="Disordered" evidence="1">
    <location>
        <begin position="47"/>
        <end position="75"/>
    </location>
</feature>
<feature type="domain" description="Ap4A phosphorylase 1/2 N-terminal" evidence="3">
    <location>
        <begin position="77"/>
        <end position="248"/>
    </location>
</feature>
<dbReference type="InterPro" id="IPR043171">
    <property type="entry name" value="Ap4A_phos1/2-like"/>
</dbReference>
<dbReference type="Gene3D" id="3.30.428.70">
    <property type="match status" value="1"/>
</dbReference>
<dbReference type="EMBL" id="HBFA01014840">
    <property type="protein sequence ID" value="CAD8664007.1"/>
    <property type="molecule type" value="Transcribed_RNA"/>
</dbReference>
<gene>
    <name evidence="4" type="ORF">POBO1169_LOCUS7670</name>
</gene>
<dbReference type="InterPro" id="IPR036265">
    <property type="entry name" value="HIT-like_sf"/>
</dbReference>
<reference evidence="4" key="1">
    <citation type="submission" date="2021-01" db="EMBL/GenBank/DDBJ databases">
        <authorList>
            <person name="Corre E."/>
            <person name="Pelletier E."/>
            <person name="Niang G."/>
            <person name="Scheremetjew M."/>
            <person name="Finn R."/>
            <person name="Kale V."/>
            <person name="Holt S."/>
            <person name="Cochrane G."/>
            <person name="Meng A."/>
            <person name="Brown T."/>
            <person name="Cohen L."/>
        </authorList>
    </citation>
    <scope>NUCLEOTIDE SEQUENCE</scope>
    <source>
        <strain evidence="4">CCMP722</strain>
    </source>
</reference>
<feature type="compositionally biased region" description="Polar residues" evidence="1">
    <location>
        <begin position="47"/>
        <end position="61"/>
    </location>
</feature>
<evidence type="ECO:0000313" key="4">
    <source>
        <dbReference type="EMBL" id="CAD8664007.1"/>
    </source>
</evidence>
<dbReference type="InterPro" id="IPR045759">
    <property type="entry name" value="Ap4A_phos1/2_N"/>
</dbReference>
<dbReference type="GO" id="GO:0003877">
    <property type="term" value="F:ATP:ADP adenylyltransferase activity"/>
    <property type="evidence" value="ECO:0007669"/>
    <property type="project" value="InterPro"/>
</dbReference>
<dbReference type="PANTHER" id="PTHR38420:SF1">
    <property type="entry name" value="PUTATIVE (AFU_ORTHOLOGUE AFUA_5G14690)-RELATED"/>
    <property type="match status" value="1"/>
</dbReference>
<dbReference type="Pfam" id="PF19327">
    <property type="entry name" value="Ap4A_phos_N"/>
    <property type="match status" value="1"/>
</dbReference>
<evidence type="ECO:0008006" key="5">
    <source>
        <dbReference type="Google" id="ProtNLM"/>
    </source>
</evidence>
<dbReference type="GO" id="GO:0009117">
    <property type="term" value="P:nucleotide metabolic process"/>
    <property type="evidence" value="ECO:0007669"/>
    <property type="project" value="InterPro"/>
</dbReference>
<accession>A0A7S0R037</accession>
<proteinExistence type="predicted"/>
<feature type="region of interest" description="Disordered" evidence="1">
    <location>
        <begin position="126"/>
        <end position="146"/>
    </location>
</feature>
<evidence type="ECO:0000259" key="3">
    <source>
        <dbReference type="Pfam" id="PF19327"/>
    </source>
</evidence>
<protein>
    <recommendedName>
        <fullName evidence="5">ATP adenylyltransferase</fullName>
    </recommendedName>
</protein>
<evidence type="ECO:0000259" key="2">
    <source>
        <dbReference type="Pfam" id="PF09830"/>
    </source>
</evidence>
<dbReference type="PANTHER" id="PTHR38420">
    <property type="entry name" value="AP-4-A PHOSPHORYLASE II"/>
    <property type="match status" value="1"/>
</dbReference>